<accession>A0A085Z2S4</accession>
<dbReference type="STRING" id="236814.IX39_15080"/>
<reference evidence="3 4" key="1">
    <citation type="submission" date="2014-07" db="EMBL/GenBank/DDBJ databases">
        <title>Genome of Chryseobacterium formosense LMG 24722.</title>
        <authorList>
            <person name="Pipes S.E."/>
            <person name="Stropko S.J."/>
            <person name="Newman J.D."/>
        </authorList>
    </citation>
    <scope>NUCLEOTIDE SEQUENCE [LARGE SCALE GENOMIC DNA]</scope>
    <source>
        <strain evidence="3 4">LMG 24722</strain>
    </source>
</reference>
<dbReference type="Proteomes" id="UP000028713">
    <property type="component" value="Unassembled WGS sequence"/>
</dbReference>
<dbReference type="Gene3D" id="1.25.40.10">
    <property type="entry name" value="Tetratricopeptide repeat domain"/>
    <property type="match status" value="1"/>
</dbReference>
<dbReference type="InterPro" id="IPR036388">
    <property type="entry name" value="WH-like_DNA-bd_sf"/>
</dbReference>
<dbReference type="RefSeq" id="WP_034677994.1">
    <property type="nucleotide sequence ID" value="NZ_FPAP01000002.1"/>
</dbReference>
<proteinExistence type="predicted"/>
<keyword evidence="2" id="KW-1133">Transmembrane helix</keyword>
<evidence type="ECO:0000313" key="3">
    <source>
        <dbReference type="EMBL" id="KFE98737.1"/>
    </source>
</evidence>
<keyword evidence="1" id="KW-0802">TPR repeat</keyword>
<keyword evidence="2" id="KW-0472">Membrane</keyword>
<organism evidence="3 4">
    <name type="scientific">Chryseobacterium formosense</name>
    <dbReference type="NCBI Taxonomy" id="236814"/>
    <lineage>
        <taxon>Bacteria</taxon>
        <taxon>Pseudomonadati</taxon>
        <taxon>Bacteroidota</taxon>
        <taxon>Flavobacteriia</taxon>
        <taxon>Flavobacteriales</taxon>
        <taxon>Weeksellaceae</taxon>
        <taxon>Chryseobacterium group</taxon>
        <taxon>Chryseobacterium</taxon>
    </lineage>
</organism>
<evidence type="ECO:0000313" key="4">
    <source>
        <dbReference type="Proteomes" id="UP000028713"/>
    </source>
</evidence>
<dbReference type="EMBL" id="JPRP01000002">
    <property type="protein sequence ID" value="KFE98737.1"/>
    <property type="molecule type" value="Genomic_DNA"/>
</dbReference>
<evidence type="ECO:0000256" key="1">
    <source>
        <dbReference type="PROSITE-ProRule" id="PRU00339"/>
    </source>
</evidence>
<dbReference type="InterPro" id="IPR019734">
    <property type="entry name" value="TPR_rpt"/>
</dbReference>
<dbReference type="SUPFAM" id="SSF46894">
    <property type="entry name" value="C-terminal effector domain of the bipartite response regulators"/>
    <property type="match status" value="1"/>
</dbReference>
<dbReference type="GO" id="GO:0003677">
    <property type="term" value="F:DNA binding"/>
    <property type="evidence" value="ECO:0007669"/>
    <property type="project" value="InterPro"/>
</dbReference>
<dbReference type="GO" id="GO:0006355">
    <property type="term" value="P:regulation of DNA-templated transcription"/>
    <property type="evidence" value="ECO:0007669"/>
    <property type="project" value="InterPro"/>
</dbReference>
<protein>
    <submittedName>
        <fullName evidence="3">Uncharacterized protein</fullName>
    </submittedName>
</protein>
<dbReference type="AlphaFoldDB" id="A0A085Z2S4"/>
<dbReference type="InterPro" id="IPR011990">
    <property type="entry name" value="TPR-like_helical_dom_sf"/>
</dbReference>
<keyword evidence="2" id="KW-0812">Transmembrane</keyword>
<name>A0A085Z2S4_9FLAO</name>
<feature type="repeat" description="TPR" evidence="1">
    <location>
        <begin position="247"/>
        <end position="280"/>
    </location>
</feature>
<sequence>MIFKYQNFFIIFLLVCITTNCFSQKLTIKKIDSLCKILEDNDAFVNLGHKKILQLSNDVYINSKKNNYERGQLIALKKIIETDFNTNQLKDADSKIPEAIQLAEKLNDTQKLVSLIDYKAKYLIHLGFYKEAREKLNLALSLSTKISDKDKMYIMRASIFNDIGSVFEELSAENKNNLDSLYYYVDRAYVEAKMISTNNPKRNRLVAQYARVNGASLLYAGRYEDATKYFAEAEKLLLNEKDTRYIVPVYRFLGEVEYKKAHLEKSIDYFQKAIVLAEKSEYYTELVFLYPAIASPYKDLKNFEKSTYYLNLSRKLNEKIELEKKSNVEKVSIENNKEEKKESQLELYILAGLMIVLSIALGLYLRFKLKNKKTVNTFESKQKNIIGDNNADIIEDTDKHPLKNIDAEQIKYLIDLARNNDESFYLKFLEVFPYFNKKLLSISPNLSMSDLEYCALIKLDFNTKEIAQAKDISIRTVESKKYRLRKKLNLPEDIKNINSWFSDF</sequence>
<evidence type="ECO:0000256" key="2">
    <source>
        <dbReference type="SAM" id="Phobius"/>
    </source>
</evidence>
<dbReference type="PROSITE" id="PS50005">
    <property type="entry name" value="TPR"/>
    <property type="match status" value="1"/>
</dbReference>
<dbReference type="OrthoDB" id="1274361at2"/>
<dbReference type="InterPro" id="IPR016032">
    <property type="entry name" value="Sig_transdc_resp-reg_C-effctor"/>
</dbReference>
<gene>
    <name evidence="3" type="ORF">IX39_15080</name>
</gene>
<comment type="caution">
    <text evidence="3">The sequence shown here is derived from an EMBL/GenBank/DDBJ whole genome shotgun (WGS) entry which is preliminary data.</text>
</comment>
<dbReference type="eggNOG" id="COG0457">
    <property type="taxonomic scope" value="Bacteria"/>
</dbReference>
<dbReference type="Gene3D" id="1.10.10.10">
    <property type="entry name" value="Winged helix-like DNA-binding domain superfamily/Winged helix DNA-binding domain"/>
    <property type="match status" value="1"/>
</dbReference>
<feature type="transmembrane region" description="Helical" evidence="2">
    <location>
        <begin position="347"/>
        <end position="365"/>
    </location>
</feature>
<keyword evidence="4" id="KW-1185">Reference proteome</keyword>
<dbReference type="SUPFAM" id="SSF48452">
    <property type="entry name" value="TPR-like"/>
    <property type="match status" value="1"/>
</dbReference>